<dbReference type="PANTHER" id="PTHR13612:SF0">
    <property type="entry name" value="ENHANCER OF MRNA-DECAPPING PROTEIN 3"/>
    <property type="match status" value="1"/>
</dbReference>
<dbReference type="GO" id="GO:0003729">
    <property type="term" value="F:mRNA binding"/>
    <property type="evidence" value="ECO:0007669"/>
    <property type="project" value="TreeGrafter"/>
</dbReference>
<dbReference type="InterPro" id="IPR025762">
    <property type="entry name" value="DFDF"/>
</dbReference>
<evidence type="ECO:0000256" key="1">
    <source>
        <dbReference type="ARBA" id="ARBA00004201"/>
    </source>
</evidence>
<evidence type="ECO:0000259" key="6">
    <source>
        <dbReference type="PROSITE" id="PS51385"/>
    </source>
</evidence>
<feature type="compositionally biased region" description="Low complexity" evidence="5">
    <location>
        <begin position="131"/>
        <end position="143"/>
    </location>
</feature>
<feature type="region of interest" description="Disordered" evidence="5">
    <location>
        <begin position="104"/>
        <end position="157"/>
    </location>
</feature>
<evidence type="ECO:0000256" key="2">
    <source>
        <dbReference type="ARBA" id="ARBA00006610"/>
    </source>
</evidence>
<keyword evidence="9" id="KW-1185">Reference proteome</keyword>
<dbReference type="Gene3D" id="3.40.50.10260">
    <property type="entry name" value="YjeF N-terminal domain"/>
    <property type="match status" value="1"/>
</dbReference>
<dbReference type="InterPro" id="IPR019050">
    <property type="entry name" value="FDF_dom"/>
</dbReference>
<dbReference type="PROSITE" id="PS51385">
    <property type="entry name" value="YJEF_N"/>
    <property type="match status" value="1"/>
</dbReference>
<dbReference type="InterPro" id="IPR004443">
    <property type="entry name" value="YjeF_N_dom"/>
</dbReference>
<feature type="domain" description="DFDF" evidence="7">
    <location>
        <begin position="153"/>
        <end position="189"/>
    </location>
</feature>
<feature type="domain" description="YjeF N-terminal" evidence="6">
    <location>
        <begin position="286"/>
        <end position="527"/>
    </location>
</feature>
<evidence type="ECO:0000313" key="9">
    <source>
        <dbReference type="Proteomes" id="UP000005222"/>
    </source>
</evidence>
<evidence type="ECO:0000256" key="3">
    <source>
        <dbReference type="ARBA" id="ARBA00015797"/>
    </source>
</evidence>
<organism evidence="8 9">
    <name type="scientific">Pichia sorbitophila (strain ATCC MYA-4447 / BCRC 22081 / CBS 7064 / NBRC 10061 / NRRL Y-12695)</name>
    <name type="common">Hybrid yeast</name>
    <dbReference type="NCBI Taxonomy" id="559304"/>
    <lineage>
        <taxon>Eukaryota</taxon>
        <taxon>Fungi</taxon>
        <taxon>Dikarya</taxon>
        <taxon>Ascomycota</taxon>
        <taxon>Saccharomycotina</taxon>
        <taxon>Pichiomycetes</taxon>
        <taxon>Debaryomycetaceae</taxon>
        <taxon>Millerozyma</taxon>
    </lineage>
</organism>
<evidence type="ECO:0000313" key="8">
    <source>
        <dbReference type="EMBL" id="CCE86361.1"/>
    </source>
</evidence>
<dbReference type="PROSITE" id="PS51512">
    <property type="entry name" value="DFDF"/>
    <property type="match status" value="1"/>
</dbReference>
<gene>
    <name evidence="8" type="primary">Piso0_004845</name>
    <name evidence="8" type="ORF">GNLVRS01_PISO0N02389g</name>
</gene>
<dbReference type="InterPro" id="IPR036652">
    <property type="entry name" value="YjeF_N_dom_sf"/>
</dbReference>
<sequence length="553" mass="60434">MSEFLNYKVNLTLRDGSKADGWIVAVDSSSITLKNATQASNPGIVLDKLTFTNTELADLKVLQLPPDLVKNQNSKSSGKQNGKSQSGLTEPELLDDAIVFAKSSTPSSRETLSREKGNSNKHGSSRSNTPKQKSSKSSNGNNSTAAQPDWDQEASVSDIKQSTDFDFAASLARFDKASVFADFQKADSVKPSERLVGHNKIDNVAKAKAKKNKYDNDEMVLDSNRRDNWDALGNITSAINTEYSNMSSVTPSPHLGGRESISGSKDFRFVNSTSFNVVPTCSGVQLLEIERLANDSYGISPQLMDEVCASNVTSSITTNILGGSTRLGNKNNHNFPPLVLLLIGSSRCGSRAFAIGRHLTNHGVRVLAFIISADELDPELSNQYDLFVKSGGKAITSNFAALLNIINNELETPVELIIDALQGYDDHLEDIFYQEEEQQILRNVVTWCNNPSQQNKIMSLDIPSGIDGGSGTIPNPSLKLNCRWCVSMGIPISGLIHAYKNGHLHHGEDGEIIHYLVDIGIPNSVYRSKSNLRKFDKFWYTSDSCIKLGVSTY</sequence>
<feature type="compositionally biased region" description="Polar residues" evidence="5">
    <location>
        <begin position="120"/>
        <end position="130"/>
    </location>
</feature>
<reference evidence="8 9" key="1">
    <citation type="journal article" date="2012" name="G3 (Bethesda)">
        <title>Pichia sorbitophila, an interspecies yeast hybrid reveals early steps of genome resolution following polyploidization.</title>
        <authorList>
            <person name="Leh Louis V."/>
            <person name="Despons L."/>
            <person name="Friedrich A."/>
            <person name="Martin T."/>
            <person name="Durrens P."/>
            <person name="Casaregola S."/>
            <person name="Neuveglise C."/>
            <person name="Fairhead C."/>
            <person name="Marck C."/>
            <person name="Cruz J.A."/>
            <person name="Straub M.L."/>
            <person name="Kugler V."/>
            <person name="Sacerdot C."/>
            <person name="Uzunov Z."/>
            <person name="Thierry A."/>
            <person name="Weiss S."/>
            <person name="Bleykasten C."/>
            <person name="De Montigny J."/>
            <person name="Jacques N."/>
            <person name="Jung P."/>
            <person name="Lemaire M."/>
            <person name="Mallet S."/>
            <person name="Morel G."/>
            <person name="Richard G.F."/>
            <person name="Sarkar A."/>
            <person name="Savel G."/>
            <person name="Schacherer J."/>
            <person name="Seret M.L."/>
            <person name="Talla E."/>
            <person name="Samson G."/>
            <person name="Jubin C."/>
            <person name="Poulain J."/>
            <person name="Vacherie B."/>
            <person name="Barbe V."/>
            <person name="Pelletier E."/>
            <person name="Sherman D.J."/>
            <person name="Westhof E."/>
            <person name="Weissenbach J."/>
            <person name="Baret P.V."/>
            <person name="Wincker P."/>
            <person name="Gaillardin C."/>
            <person name="Dujon B."/>
            <person name="Souciet J.L."/>
        </authorList>
    </citation>
    <scope>NUCLEOTIDE SEQUENCE [LARGE SCALE GENOMIC DNA]</scope>
    <source>
        <strain evidence="9">ATCC MYA-4447 / BCRC 22081 / CBS 7064 / NBRC 10061 / NRRL Y-12695</strain>
    </source>
</reference>
<evidence type="ECO:0000259" key="7">
    <source>
        <dbReference type="PROSITE" id="PS51512"/>
    </source>
</evidence>
<comment type="similarity">
    <text evidence="2">Belongs to the EDC3 family.</text>
</comment>
<dbReference type="SMART" id="SM01199">
    <property type="entry name" value="FDF"/>
    <property type="match status" value="1"/>
</dbReference>
<dbReference type="AlphaFoldDB" id="G8Y0K8"/>
<protein>
    <recommendedName>
        <fullName evidence="3">Enhancer of mRNA-decapping protein 3</fullName>
    </recommendedName>
</protein>
<accession>G8Y0K8</accession>
<dbReference type="GO" id="GO:0031087">
    <property type="term" value="P:deadenylation-independent decapping of nuclear-transcribed mRNA"/>
    <property type="evidence" value="ECO:0007669"/>
    <property type="project" value="TreeGrafter"/>
</dbReference>
<proteinExistence type="inferred from homology"/>
<keyword evidence="4" id="KW-0963">Cytoplasm</keyword>
<feature type="region of interest" description="Disordered" evidence="5">
    <location>
        <begin position="69"/>
        <end position="89"/>
    </location>
</feature>
<dbReference type="SUPFAM" id="SSF64153">
    <property type="entry name" value="YjeF N-terminal domain-like"/>
    <property type="match status" value="1"/>
</dbReference>
<dbReference type="GO" id="GO:0033962">
    <property type="term" value="P:P-body assembly"/>
    <property type="evidence" value="ECO:0007669"/>
    <property type="project" value="TreeGrafter"/>
</dbReference>
<comment type="subcellular location">
    <subcellularLocation>
        <location evidence="1">Cytoplasm</location>
        <location evidence="1">P-body</location>
    </subcellularLocation>
</comment>
<dbReference type="Pfam" id="PF03853">
    <property type="entry name" value="YjeF_N"/>
    <property type="match status" value="1"/>
</dbReference>
<evidence type="ECO:0000256" key="4">
    <source>
        <dbReference type="ARBA" id="ARBA00022490"/>
    </source>
</evidence>
<dbReference type="Pfam" id="PF09532">
    <property type="entry name" value="FDF"/>
    <property type="match status" value="1"/>
</dbReference>
<dbReference type="OrthoDB" id="10030313at2759"/>
<dbReference type="EMBL" id="FO082046">
    <property type="protein sequence ID" value="CCE86361.1"/>
    <property type="molecule type" value="Genomic_DNA"/>
</dbReference>
<dbReference type="Proteomes" id="UP000005222">
    <property type="component" value="Chromosome N"/>
</dbReference>
<feature type="compositionally biased region" description="Low complexity" evidence="5">
    <location>
        <begin position="70"/>
        <end position="87"/>
    </location>
</feature>
<dbReference type="HOGENOM" id="CLU_037134_0_0_1"/>
<dbReference type="eggNOG" id="KOG2585">
    <property type="taxonomic scope" value="Eukaryota"/>
</dbReference>
<dbReference type="PANTHER" id="PTHR13612">
    <property type="entry name" value="ENHANCER OF MRNA-DECAPPING PROTEIN 3"/>
    <property type="match status" value="1"/>
</dbReference>
<name>G8Y0K8_PICSO</name>
<dbReference type="GO" id="GO:0000932">
    <property type="term" value="C:P-body"/>
    <property type="evidence" value="ECO:0007669"/>
    <property type="project" value="UniProtKB-SubCell"/>
</dbReference>
<dbReference type="FunCoup" id="G8Y0K8">
    <property type="interactions" value="281"/>
</dbReference>
<dbReference type="InParanoid" id="G8Y0K8"/>
<dbReference type="OMA" id="AMFDKKS"/>
<dbReference type="STRING" id="559304.G8Y0K8"/>
<evidence type="ECO:0000256" key="5">
    <source>
        <dbReference type="SAM" id="MobiDB-lite"/>
    </source>
</evidence>